<evidence type="ECO:0000313" key="1">
    <source>
        <dbReference type="EMBL" id="MEJ5975817.1"/>
    </source>
</evidence>
<organism evidence="1 2">
    <name type="scientific">Novosphingobium anseongense</name>
    <dbReference type="NCBI Taxonomy" id="3133436"/>
    <lineage>
        <taxon>Bacteria</taxon>
        <taxon>Pseudomonadati</taxon>
        <taxon>Pseudomonadota</taxon>
        <taxon>Alphaproteobacteria</taxon>
        <taxon>Sphingomonadales</taxon>
        <taxon>Sphingomonadaceae</taxon>
        <taxon>Novosphingobium</taxon>
    </lineage>
</organism>
<dbReference type="RefSeq" id="WP_339586643.1">
    <property type="nucleotide sequence ID" value="NZ_JBBHJZ010000001.1"/>
</dbReference>
<dbReference type="Proteomes" id="UP001361239">
    <property type="component" value="Unassembled WGS sequence"/>
</dbReference>
<reference evidence="1 2" key="1">
    <citation type="submission" date="2024-03" db="EMBL/GenBank/DDBJ databases">
        <authorList>
            <person name="Jo J.-H."/>
        </authorList>
    </citation>
    <scope>NUCLEOTIDE SEQUENCE [LARGE SCALE GENOMIC DNA]</scope>
    <source>
        <strain evidence="1 2">PS1R-30</strain>
    </source>
</reference>
<keyword evidence="1" id="KW-0418">Kinase</keyword>
<evidence type="ECO:0000313" key="2">
    <source>
        <dbReference type="Proteomes" id="UP001361239"/>
    </source>
</evidence>
<dbReference type="Gene3D" id="3.40.50.300">
    <property type="entry name" value="P-loop containing nucleotide triphosphate hydrolases"/>
    <property type="match status" value="1"/>
</dbReference>
<keyword evidence="2" id="KW-1185">Reference proteome</keyword>
<comment type="caution">
    <text evidence="1">The sequence shown here is derived from an EMBL/GenBank/DDBJ whole genome shotgun (WGS) entry which is preliminary data.</text>
</comment>
<dbReference type="SUPFAM" id="SSF52540">
    <property type="entry name" value="P-loop containing nucleoside triphosphate hydrolases"/>
    <property type="match status" value="1"/>
</dbReference>
<name>A0ABU8RSS6_9SPHN</name>
<protein>
    <submittedName>
        <fullName evidence="1">Kinase</fullName>
    </submittedName>
</protein>
<dbReference type="EMBL" id="JBBHJZ010000001">
    <property type="protein sequence ID" value="MEJ5975817.1"/>
    <property type="molecule type" value="Genomic_DNA"/>
</dbReference>
<proteinExistence type="predicted"/>
<gene>
    <name evidence="1" type="ORF">WG901_04175</name>
</gene>
<keyword evidence="1" id="KW-0808">Transferase</keyword>
<dbReference type="GO" id="GO:0016301">
    <property type="term" value="F:kinase activity"/>
    <property type="evidence" value="ECO:0007669"/>
    <property type="project" value="UniProtKB-KW"/>
</dbReference>
<dbReference type="InterPro" id="IPR027417">
    <property type="entry name" value="P-loop_NTPase"/>
</dbReference>
<accession>A0ABU8RSS6</accession>
<sequence>MAPDPSLLAAIFAAIGQGGEGLPLVLGLCGAQGSGKTTLARAVAREAERRGIATAQLSIDDLYLTRAERERLAHEVHPLLRTRGVPGTHDVALGLDILTALDRGAPAPLPRFDKAQDDRLPEAEWDSAPADTALLILEGWCVGARPESAAALRDPVNTLEAAEDPQGLWRAYANAALAGMYQDLFARIDVLVLLAAPAFDVVFDWRLQQEAELRERAGPGAPGLMDAAGVARFIEHYERLTRHILAEMPARADLVVRLGRDRSVLAVNPG</sequence>